<organism evidence="1 2">
    <name type="scientific">Trichoderma parareesei</name>
    <name type="common">Filamentous fungus</name>
    <dbReference type="NCBI Taxonomy" id="858221"/>
    <lineage>
        <taxon>Eukaryota</taxon>
        <taxon>Fungi</taxon>
        <taxon>Dikarya</taxon>
        <taxon>Ascomycota</taxon>
        <taxon>Pezizomycotina</taxon>
        <taxon>Sordariomycetes</taxon>
        <taxon>Hypocreomycetidae</taxon>
        <taxon>Hypocreales</taxon>
        <taxon>Hypocreaceae</taxon>
        <taxon>Trichoderma</taxon>
    </lineage>
</organism>
<gene>
    <name evidence="1" type="ORF">A9Z42_0003930</name>
</gene>
<keyword evidence="2" id="KW-1185">Reference proteome</keyword>
<sequence length="217" mass="24217">MEPKLHELDPKGDTLLILRNANAPFAVSAPSITGWQQNCLTLGLAAGKPEVRMRLSSRHLTLASAYFQKLTANEWKETTTEGDYSYVVNAEDWHEKALLIMMKIIHCKTADLSASMDLETVAQICALVDYYQCHKALKFFIQLWLPGIDRVSHTGRDLLLRLSVSCVFPDAPTFQRLTATLIKESEGRIDSLGLPIPQSVIGVFHLTQPRDANSHVS</sequence>
<dbReference type="InterPro" id="IPR011333">
    <property type="entry name" value="SKP1/BTB/POZ_sf"/>
</dbReference>
<name>A0A2H2Z4K7_TRIPA</name>
<protein>
    <recommendedName>
        <fullName evidence="3">BTB domain-containing protein</fullName>
    </recommendedName>
</protein>
<evidence type="ECO:0008006" key="3">
    <source>
        <dbReference type="Google" id="ProtNLM"/>
    </source>
</evidence>
<dbReference type="EMBL" id="LFMI01000090">
    <property type="protein sequence ID" value="OTA00462.1"/>
    <property type="molecule type" value="Genomic_DNA"/>
</dbReference>
<dbReference type="AlphaFoldDB" id="A0A2H2Z4K7"/>
<accession>A0A2H2Z4K7</accession>
<dbReference type="Gene3D" id="3.30.710.10">
    <property type="entry name" value="Potassium Channel Kv1.1, Chain A"/>
    <property type="match status" value="1"/>
</dbReference>
<evidence type="ECO:0000313" key="1">
    <source>
        <dbReference type="EMBL" id="OTA00462.1"/>
    </source>
</evidence>
<reference evidence="1 2" key="1">
    <citation type="journal article" date="2015" name="Genome Announc.">
        <title>Genome sequence and annotation of Trichoderma parareesei, the ancestor of the cellulase producer Trichoderma reesei.</title>
        <authorList>
            <person name="Yang D."/>
            <person name="Pomraning K."/>
            <person name="Kopchinskiy A."/>
            <person name="Karimi Aghcheh R."/>
            <person name="Atanasova L."/>
            <person name="Chenthamara K."/>
            <person name="Baker S.E."/>
            <person name="Zhang R."/>
            <person name="Shen Q."/>
            <person name="Freitag M."/>
            <person name="Kubicek C.P."/>
            <person name="Druzhinina I.S."/>
        </authorList>
    </citation>
    <scope>NUCLEOTIDE SEQUENCE [LARGE SCALE GENOMIC DNA]</scope>
    <source>
        <strain evidence="1 2">CBS 125925</strain>
    </source>
</reference>
<evidence type="ECO:0000313" key="2">
    <source>
        <dbReference type="Proteomes" id="UP000219286"/>
    </source>
</evidence>
<dbReference type="OrthoDB" id="5326346at2759"/>
<comment type="caution">
    <text evidence="1">The sequence shown here is derived from an EMBL/GenBank/DDBJ whole genome shotgun (WGS) entry which is preliminary data.</text>
</comment>
<dbReference type="Proteomes" id="UP000219286">
    <property type="component" value="Unassembled WGS sequence"/>
</dbReference>
<proteinExistence type="predicted"/>